<reference evidence="2" key="1">
    <citation type="submission" date="2018-06" db="EMBL/GenBank/DDBJ databases">
        <authorList>
            <person name="Zhirakovskaya E."/>
        </authorList>
    </citation>
    <scope>NUCLEOTIDE SEQUENCE</scope>
</reference>
<dbReference type="GO" id="GO:0006046">
    <property type="term" value="P:N-acetylglucosamine catabolic process"/>
    <property type="evidence" value="ECO:0007669"/>
    <property type="project" value="TreeGrafter"/>
</dbReference>
<name>A0A3B0UMB4_9ZZZZ</name>
<dbReference type="GO" id="GO:0005975">
    <property type="term" value="P:carbohydrate metabolic process"/>
    <property type="evidence" value="ECO:0007669"/>
    <property type="project" value="InterPro"/>
</dbReference>
<dbReference type="GO" id="GO:0004342">
    <property type="term" value="F:glucosamine-6-phosphate deaminase activity"/>
    <property type="evidence" value="ECO:0007669"/>
    <property type="project" value="UniProtKB-EC"/>
</dbReference>
<organism evidence="2">
    <name type="scientific">hydrothermal vent metagenome</name>
    <dbReference type="NCBI Taxonomy" id="652676"/>
    <lineage>
        <taxon>unclassified sequences</taxon>
        <taxon>metagenomes</taxon>
        <taxon>ecological metagenomes</taxon>
    </lineage>
</organism>
<dbReference type="GO" id="GO:0005737">
    <property type="term" value="C:cytoplasm"/>
    <property type="evidence" value="ECO:0007669"/>
    <property type="project" value="TreeGrafter"/>
</dbReference>
<evidence type="ECO:0000313" key="2">
    <source>
        <dbReference type="EMBL" id="VAW20726.1"/>
    </source>
</evidence>
<dbReference type="AlphaFoldDB" id="A0A3B0UMB4"/>
<dbReference type="InterPro" id="IPR037171">
    <property type="entry name" value="NagB/RpiA_transferase-like"/>
</dbReference>
<gene>
    <name evidence="2" type="ORF">MNBD_ALPHA12-2148</name>
</gene>
<dbReference type="PANTHER" id="PTHR11280:SF6">
    <property type="entry name" value="GLUCOSAMINE-6-PHOSPHATE ISOMERASE NAGB"/>
    <property type="match status" value="1"/>
</dbReference>
<feature type="domain" description="Glucosamine/galactosamine-6-phosphate isomerase" evidence="1">
    <location>
        <begin position="14"/>
        <end position="230"/>
    </location>
</feature>
<protein>
    <submittedName>
        <fullName evidence="2">Glucosamine-6-phosphate deaminase</fullName>
        <ecNumber evidence="2">3.5.99.6</ecNumber>
    </submittedName>
</protein>
<dbReference type="PANTHER" id="PTHR11280">
    <property type="entry name" value="GLUCOSAMINE-6-PHOSPHATE ISOMERASE"/>
    <property type="match status" value="1"/>
</dbReference>
<evidence type="ECO:0000259" key="1">
    <source>
        <dbReference type="Pfam" id="PF01182"/>
    </source>
</evidence>
<dbReference type="GO" id="GO:0042802">
    <property type="term" value="F:identical protein binding"/>
    <property type="evidence" value="ECO:0007669"/>
    <property type="project" value="TreeGrafter"/>
</dbReference>
<dbReference type="InterPro" id="IPR006148">
    <property type="entry name" value="Glc/Gal-6P_isomerase"/>
</dbReference>
<dbReference type="EC" id="3.5.99.6" evidence="2"/>
<dbReference type="Gene3D" id="3.40.50.1360">
    <property type="match status" value="1"/>
</dbReference>
<accession>A0A3B0UMB4</accession>
<dbReference type="InterPro" id="IPR004547">
    <property type="entry name" value="Glucosamine6P_isomerase"/>
</dbReference>
<keyword evidence="2" id="KW-0378">Hydrolase</keyword>
<dbReference type="SUPFAM" id="SSF100950">
    <property type="entry name" value="NagB/RpiA/CoA transferase-like"/>
    <property type="match status" value="1"/>
</dbReference>
<proteinExistence type="predicted"/>
<dbReference type="Pfam" id="PF01182">
    <property type="entry name" value="Glucosamine_iso"/>
    <property type="match status" value="1"/>
</dbReference>
<dbReference type="CDD" id="cd01399">
    <property type="entry name" value="GlcN6P_deaminase"/>
    <property type="match status" value="1"/>
</dbReference>
<sequence>MQINVFEGAQLTGKNAADKGAALLRQAIDKRGKAFVILATGASQFEMLKALIEKDDIDWARCTIFHLDEYVGIDETHKASFVRYLRERFLAHVPAVKQFVAINGNSGSIKGEIARINKMISAVNIDVAFVGIGENSHLAFNDPPADFDTKDPYIVVDLDHECRLQQKNEGWFKTLADVPEQAISMSISQIMKSRAIICTVPDLRKARAAKCAIEGPVSNLCPASILQEHKASFLFLDQDAASLLAARQD</sequence>
<dbReference type="GO" id="GO:0006043">
    <property type="term" value="P:glucosamine catabolic process"/>
    <property type="evidence" value="ECO:0007669"/>
    <property type="project" value="TreeGrafter"/>
</dbReference>
<dbReference type="GO" id="GO:0019262">
    <property type="term" value="P:N-acetylneuraminate catabolic process"/>
    <property type="evidence" value="ECO:0007669"/>
    <property type="project" value="TreeGrafter"/>
</dbReference>
<dbReference type="EMBL" id="UOEO01000145">
    <property type="protein sequence ID" value="VAW20726.1"/>
    <property type="molecule type" value="Genomic_DNA"/>
</dbReference>